<evidence type="ECO:0000313" key="2">
    <source>
        <dbReference type="EMBL" id="CAB3383976.1"/>
    </source>
</evidence>
<evidence type="ECO:0000256" key="1">
    <source>
        <dbReference type="SAM" id="Phobius"/>
    </source>
</evidence>
<keyword evidence="3" id="KW-1185">Reference proteome</keyword>
<keyword evidence="1" id="KW-1133">Transmembrane helix</keyword>
<comment type="caution">
    <text evidence="2">The sequence shown here is derived from an EMBL/GenBank/DDBJ whole genome shotgun (WGS) entry which is preliminary data.</text>
</comment>
<dbReference type="Proteomes" id="UP000494165">
    <property type="component" value="Unassembled WGS sequence"/>
</dbReference>
<keyword evidence="1" id="KW-0472">Membrane</keyword>
<evidence type="ECO:0000313" key="3">
    <source>
        <dbReference type="Proteomes" id="UP000494165"/>
    </source>
</evidence>
<keyword evidence="1" id="KW-0812">Transmembrane</keyword>
<sequence>MEQNAENLRTVDAKLSEEISGRRGKLAALQQQLVALRTEVQAVEQQAGTLTLTQRPSGVGFAWPCFFAATAAILFFAK</sequence>
<gene>
    <name evidence="2" type="ORF">CLODIP_2_CD11616</name>
</gene>
<feature type="transmembrane region" description="Helical" evidence="1">
    <location>
        <begin position="60"/>
        <end position="77"/>
    </location>
</feature>
<reference evidence="2 3" key="1">
    <citation type="submission" date="2020-04" db="EMBL/GenBank/DDBJ databases">
        <authorList>
            <person name="Alioto T."/>
            <person name="Alioto T."/>
            <person name="Gomez Garrido J."/>
        </authorList>
    </citation>
    <scope>NUCLEOTIDE SEQUENCE [LARGE SCALE GENOMIC DNA]</scope>
</reference>
<proteinExistence type="predicted"/>
<dbReference type="AlphaFoldDB" id="A0A8S1E1A3"/>
<protein>
    <submittedName>
        <fullName evidence="2">Uncharacterized protein</fullName>
    </submittedName>
</protein>
<accession>A0A8S1E1A3</accession>
<name>A0A8S1E1A3_9INSE</name>
<organism evidence="2 3">
    <name type="scientific">Cloeon dipterum</name>
    <dbReference type="NCBI Taxonomy" id="197152"/>
    <lineage>
        <taxon>Eukaryota</taxon>
        <taxon>Metazoa</taxon>
        <taxon>Ecdysozoa</taxon>
        <taxon>Arthropoda</taxon>
        <taxon>Hexapoda</taxon>
        <taxon>Insecta</taxon>
        <taxon>Pterygota</taxon>
        <taxon>Palaeoptera</taxon>
        <taxon>Ephemeroptera</taxon>
        <taxon>Pisciforma</taxon>
        <taxon>Baetidae</taxon>
        <taxon>Cloeon</taxon>
    </lineage>
</organism>
<dbReference type="EMBL" id="CADEPI010000333">
    <property type="protein sequence ID" value="CAB3383976.1"/>
    <property type="molecule type" value="Genomic_DNA"/>
</dbReference>